<dbReference type="InterPro" id="IPR000868">
    <property type="entry name" value="Isochorismatase-like_dom"/>
</dbReference>
<keyword evidence="3" id="KW-1185">Reference proteome</keyword>
<feature type="non-terminal residue" evidence="2">
    <location>
        <position position="91"/>
    </location>
</feature>
<organism evidence="2 3">
    <name type="scientific">Streptomyces brasiliscabiei</name>
    <dbReference type="NCBI Taxonomy" id="2736302"/>
    <lineage>
        <taxon>Bacteria</taxon>
        <taxon>Bacillati</taxon>
        <taxon>Actinomycetota</taxon>
        <taxon>Actinomycetes</taxon>
        <taxon>Kitasatosporales</taxon>
        <taxon>Streptomycetaceae</taxon>
        <taxon>Streptomyces</taxon>
    </lineage>
</organism>
<dbReference type="SUPFAM" id="SSF52499">
    <property type="entry name" value="Isochorismatase-like hydrolases"/>
    <property type="match status" value="1"/>
</dbReference>
<feature type="domain" description="Isochorismatase-like" evidence="1">
    <location>
        <begin position="11"/>
        <end position="48"/>
    </location>
</feature>
<comment type="caution">
    <text evidence="2">The sequence shown here is derived from an EMBL/GenBank/DDBJ whole genome shotgun (WGS) entry which is preliminary data.</text>
</comment>
<proteinExistence type="predicted"/>
<dbReference type="InterPro" id="IPR036380">
    <property type="entry name" value="Isochorismatase-like_sf"/>
</dbReference>
<sequence length="91" mass="8960">MRGHGAAGHPSLVLAGFMTHNCVSATARAALDFGIATTIVAAATATRDLPDPCGGEPISVRVVQAATLAALADRTAAVVADTAALVAPEPV</sequence>
<protein>
    <submittedName>
        <fullName evidence="2">Isochorismatase family protein</fullName>
    </submittedName>
</protein>
<dbReference type="RefSeq" id="WP_336559080.1">
    <property type="nucleotide sequence ID" value="NZ_JBBAYM010000305.1"/>
</dbReference>
<dbReference type="Gene3D" id="3.40.50.850">
    <property type="entry name" value="Isochorismatase-like"/>
    <property type="match status" value="1"/>
</dbReference>
<evidence type="ECO:0000259" key="1">
    <source>
        <dbReference type="Pfam" id="PF00857"/>
    </source>
</evidence>
<dbReference type="Pfam" id="PF00857">
    <property type="entry name" value="Isochorismatase"/>
    <property type="match status" value="1"/>
</dbReference>
<gene>
    <name evidence="2" type="ORF">WB403_49690</name>
</gene>
<accession>A0ABU8GVG5</accession>
<evidence type="ECO:0000313" key="2">
    <source>
        <dbReference type="EMBL" id="MEI5617183.1"/>
    </source>
</evidence>
<dbReference type="EMBL" id="JBBAYM010000305">
    <property type="protein sequence ID" value="MEI5617183.1"/>
    <property type="molecule type" value="Genomic_DNA"/>
</dbReference>
<evidence type="ECO:0000313" key="3">
    <source>
        <dbReference type="Proteomes" id="UP001365781"/>
    </source>
</evidence>
<reference evidence="2 3" key="1">
    <citation type="submission" date="2024-03" db="EMBL/GenBank/DDBJ databases">
        <title>First Report of Pectobacterium brasiliscabiei causing potato scab in china.</title>
        <authorList>
            <person name="Handique U."/>
        </authorList>
    </citation>
    <scope>NUCLEOTIDE SEQUENCE [LARGE SCALE GENOMIC DNA]</scope>
    <source>
        <strain evidence="2 3">ZRIMU1503</strain>
    </source>
</reference>
<dbReference type="Proteomes" id="UP001365781">
    <property type="component" value="Unassembled WGS sequence"/>
</dbReference>
<name>A0ABU8GVG5_9ACTN</name>